<dbReference type="InterPro" id="IPR036821">
    <property type="entry name" value="Peptide_deformylase_sf"/>
</dbReference>
<dbReference type="PRINTS" id="PR01576">
    <property type="entry name" value="PDEFORMYLASE"/>
</dbReference>
<evidence type="ECO:0008006" key="3">
    <source>
        <dbReference type="Google" id="ProtNLM"/>
    </source>
</evidence>
<dbReference type="HAMAP" id="MF_00163">
    <property type="entry name" value="Pep_deformylase"/>
    <property type="match status" value="1"/>
</dbReference>
<evidence type="ECO:0000313" key="2">
    <source>
        <dbReference type="EMBL" id="SVA05765.1"/>
    </source>
</evidence>
<sequence length="171" mass="19589">MKKILYVPHPILRQKSLDLKSIEKEDLLLAEEMMDIMMRAPGVGLAANQIGVLKKIVTINIQDKEKNLDNKYVLFNPKIISSSKETVIMEEGCLSIPEQFADIERSKEIMVEYTSEKNKLVKKRIDGVEARVLQHEIDHLSGKLFVDYLSSLKRNIIIKKVKKLVKSGEIQ</sequence>
<dbReference type="PIRSF" id="PIRSF004749">
    <property type="entry name" value="Pep_def"/>
    <property type="match status" value="1"/>
</dbReference>
<dbReference type="PANTHER" id="PTHR10458:SF22">
    <property type="entry name" value="PEPTIDE DEFORMYLASE"/>
    <property type="match status" value="1"/>
</dbReference>
<gene>
    <name evidence="2" type="ORF">METZ01_LOCUS58619</name>
</gene>
<dbReference type="EMBL" id="UINC01003374">
    <property type="protein sequence ID" value="SVA05765.1"/>
    <property type="molecule type" value="Genomic_DNA"/>
</dbReference>
<dbReference type="AlphaFoldDB" id="A0A381SP03"/>
<dbReference type="PANTHER" id="PTHR10458">
    <property type="entry name" value="PEPTIDE DEFORMYLASE"/>
    <property type="match status" value="1"/>
</dbReference>
<dbReference type="NCBIfam" id="NF001159">
    <property type="entry name" value="PRK00150.1-3"/>
    <property type="match status" value="1"/>
</dbReference>
<dbReference type="SUPFAM" id="SSF56420">
    <property type="entry name" value="Peptide deformylase"/>
    <property type="match status" value="1"/>
</dbReference>
<dbReference type="Pfam" id="PF01327">
    <property type="entry name" value="Pep_deformylase"/>
    <property type="match status" value="1"/>
</dbReference>
<comment type="similarity">
    <text evidence="1">Belongs to the polypeptide deformylase family.</text>
</comment>
<proteinExistence type="inferred from homology"/>
<accession>A0A381SP03</accession>
<organism evidence="2">
    <name type="scientific">marine metagenome</name>
    <dbReference type="NCBI Taxonomy" id="408172"/>
    <lineage>
        <taxon>unclassified sequences</taxon>
        <taxon>metagenomes</taxon>
        <taxon>ecological metagenomes</taxon>
    </lineage>
</organism>
<evidence type="ECO:0000256" key="1">
    <source>
        <dbReference type="ARBA" id="ARBA00010759"/>
    </source>
</evidence>
<dbReference type="Gene3D" id="3.90.45.10">
    <property type="entry name" value="Peptide deformylase"/>
    <property type="match status" value="1"/>
</dbReference>
<protein>
    <recommendedName>
        <fullName evidence="3">Peptide deformylase</fullName>
    </recommendedName>
</protein>
<dbReference type="NCBIfam" id="TIGR00079">
    <property type="entry name" value="pept_deformyl"/>
    <property type="match status" value="1"/>
</dbReference>
<name>A0A381SP03_9ZZZZ</name>
<dbReference type="GO" id="GO:0042586">
    <property type="term" value="F:peptide deformylase activity"/>
    <property type="evidence" value="ECO:0007669"/>
    <property type="project" value="InterPro"/>
</dbReference>
<dbReference type="InterPro" id="IPR023635">
    <property type="entry name" value="Peptide_deformylase"/>
</dbReference>
<reference evidence="2" key="1">
    <citation type="submission" date="2018-05" db="EMBL/GenBank/DDBJ databases">
        <authorList>
            <person name="Lanie J.A."/>
            <person name="Ng W.-L."/>
            <person name="Kazmierczak K.M."/>
            <person name="Andrzejewski T.M."/>
            <person name="Davidsen T.M."/>
            <person name="Wayne K.J."/>
            <person name="Tettelin H."/>
            <person name="Glass J.I."/>
            <person name="Rusch D."/>
            <person name="Podicherti R."/>
            <person name="Tsui H.-C.T."/>
            <person name="Winkler M.E."/>
        </authorList>
    </citation>
    <scope>NUCLEOTIDE SEQUENCE</scope>
</reference>
<dbReference type="CDD" id="cd00487">
    <property type="entry name" value="Pep_deformylase"/>
    <property type="match status" value="1"/>
</dbReference>